<dbReference type="PANTHER" id="PTHR43630:SF1">
    <property type="entry name" value="POLY-BETA-1,6-N-ACETYL-D-GLUCOSAMINE SYNTHASE"/>
    <property type="match status" value="1"/>
</dbReference>
<keyword evidence="2 6" id="KW-0328">Glycosyltransferase</keyword>
<keyword evidence="4" id="KW-0812">Transmembrane</keyword>
<comment type="similarity">
    <text evidence="1">Belongs to the glycosyltransferase 2 family.</text>
</comment>
<feature type="transmembrane region" description="Helical" evidence="4">
    <location>
        <begin position="280"/>
        <end position="302"/>
    </location>
</feature>
<accession>L8JKX3</accession>
<keyword evidence="3 6" id="KW-0808">Transferase</keyword>
<dbReference type="InterPro" id="IPR029044">
    <property type="entry name" value="Nucleotide-diphossugar_trans"/>
</dbReference>
<dbReference type="PATRIC" id="fig|1237149.3.peg.4274"/>
<dbReference type="GO" id="GO:0016757">
    <property type="term" value="F:glycosyltransferase activity"/>
    <property type="evidence" value="ECO:0007669"/>
    <property type="project" value="UniProtKB-KW"/>
</dbReference>
<name>L8JKX3_9BACT</name>
<dbReference type="Gene3D" id="3.90.550.10">
    <property type="entry name" value="Spore Coat Polysaccharide Biosynthesis Protein SpsA, Chain A"/>
    <property type="match status" value="1"/>
</dbReference>
<dbReference type="STRING" id="1237149.C900_04806"/>
<evidence type="ECO:0000256" key="4">
    <source>
        <dbReference type="SAM" id="Phobius"/>
    </source>
</evidence>
<comment type="caution">
    <text evidence="6">The sequence shown here is derived from an EMBL/GenBank/DDBJ whole genome shotgun (WGS) entry which is preliminary data.</text>
</comment>
<dbReference type="InterPro" id="IPR001173">
    <property type="entry name" value="Glyco_trans_2-like"/>
</dbReference>
<dbReference type="RefSeq" id="WP_009581956.1">
    <property type="nucleotide sequence ID" value="NZ_AMZN01000070.1"/>
</dbReference>
<reference evidence="6 7" key="1">
    <citation type="submission" date="2012-12" db="EMBL/GenBank/DDBJ databases">
        <title>Genome assembly of Fulvivirga imtechensis AK7.</title>
        <authorList>
            <person name="Nupur N."/>
            <person name="Khatri I."/>
            <person name="Kumar R."/>
            <person name="Subramanian S."/>
            <person name="Pinnaka A."/>
        </authorList>
    </citation>
    <scope>NUCLEOTIDE SEQUENCE [LARGE SCALE GENOMIC DNA]</scope>
    <source>
        <strain evidence="6 7">AK7</strain>
    </source>
</reference>
<dbReference type="PANTHER" id="PTHR43630">
    <property type="entry name" value="POLY-BETA-1,6-N-ACETYL-D-GLUCOSAMINE SYNTHASE"/>
    <property type="match status" value="1"/>
</dbReference>
<evidence type="ECO:0000256" key="3">
    <source>
        <dbReference type="ARBA" id="ARBA00022679"/>
    </source>
</evidence>
<evidence type="ECO:0000256" key="2">
    <source>
        <dbReference type="ARBA" id="ARBA00022676"/>
    </source>
</evidence>
<feature type="transmembrane region" description="Helical" evidence="4">
    <location>
        <begin position="6"/>
        <end position="26"/>
    </location>
</feature>
<feature type="domain" description="Glycosyltransferase 2-like" evidence="5">
    <location>
        <begin position="41"/>
        <end position="208"/>
    </location>
</feature>
<organism evidence="6 7">
    <name type="scientific">Fulvivirga imtechensis AK7</name>
    <dbReference type="NCBI Taxonomy" id="1237149"/>
    <lineage>
        <taxon>Bacteria</taxon>
        <taxon>Pseudomonadati</taxon>
        <taxon>Bacteroidota</taxon>
        <taxon>Cytophagia</taxon>
        <taxon>Cytophagales</taxon>
        <taxon>Fulvivirgaceae</taxon>
        <taxon>Fulvivirga</taxon>
    </lineage>
</organism>
<evidence type="ECO:0000313" key="7">
    <source>
        <dbReference type="Proteomes" id="UP000011135"/>
    </source>
</evidence>
<dbReference type="eggNOG" id="COG1215">
    <property type="taxonomic scope" value="Bacteria"/>
</dbReference>
<proteinExistence type="inferred from homology"/>
<protein>
    <submittedName>
        <fullName evidence="6">N-acetylglucosaminyltransferase</fullName>
    </submittedName>
</protein>
<keyword evidence="4" id="KW-1133">Transmembrane helix</keyword>
<dbReference type="Pfam" id="PF00535">
    <property type="entry name" value="Glycos_transf_2"/>
    <property type="match status" value="1"/>
</dbReference>
<dbReference type="SUPFAM" id="SSF53448">
    <property type="entry name" value="Nucleotide-diphospho-sugar transferases"/>
    <property type="match status" value="1"/>
</dbReference>
<feature type="transmembrane region" description="Helical" evidence="4">
    <location>
        <begin position="308"/>
        <end position="329"/>
    </location>
</feature>
<sequence>MTAILTIILTIYCAFVLALICGWLSLPSIPQKGSEIKLFYSVVIPLRNEAENVFVLCQSLLQLDFPKHRYEIILIDDHSEDATGGRVKDFIEQHGFGINIDLLSLRDGVGKKSAILQGINASKGDVIITTDADCIFSPQWLRSISGYYEQQEAEMVFGGVTFHGENTFFKKLQTIEFASLIGTGAASLALGIPNMCNGANFSFRKRAFFTVGGYSDNEHLASGDDEFLMHKFSRQFPGQVFFNTSKDGTVATKPQTTWKDFFQQRKRWASKWRHYSNLKASFLAVFILMFNLAFIMAVGLVIFDAGFYLPLLISIMFKCIVEGIFLSLILKFLKKRLSVSLFIFLQFTYPFYVIICGIAANFGKYTWKGRKN</sequence>
<dbReference type="Proteomes" id="UP000011135">
    <property type="component" value="Unassembled WGS sequence"/>
</dbReference>
<dbReference type="AlphaFoldDB" id="L8JKX3"/>
<dbReference type="EMBL" id="AMZN01000070">
    <property type="protein sequence ID" value="ELR69581.1"/>
    <property type="molecule type" value="Genomic_DNA"/>
</dbReference>
<evidence type="ECO:0000256" key="1">
    <source>
        <dbReference type="ARBA" id="ARBA00006739"/>
    </source>
</evidence>
<evidence type="ECO:0000259" key="5">
    <source>
        <dbReference type="Pfam" id="PF00535"/>
    </source>
</evidence>
<keyword evidence="7" id="KW-1185">Reference proteome</keyword>
<feature type="transmembrane region" description="Helical" evidence="4">
    <location>
        <begin position="341"/>
        <end position="362"/>
    </location>
</feature>
<gene>
    <name evidence="6" type="ORF">C900_04806</name>
</gene>
<keyword evidence="4" id="KW-0472">Membrane</keyword>
<evidence type="ECO:0000313" key="6">
    <source>
        <dbReference type="EMBL" id="ELR69581.1"/>
    </source>
</evidence>
<dbReference type="OrthoDB" id="9805625at2"/>